<evidence type="ECO:0000313" key="3">
    <source>
        <dbReference type="Proteomes" id="UP000823399"/>
    </source>
</evidence>
<dbReference type="RefSeq" id="XP_041292232.1">
    <property type="nucleotide sequence ID" value="XM_041444058.1"/>
</dbReference>
<feature type="compositionally biased region" description="Basic and acidic residues" evidence="1">
    <location>
        <begin position="29"/>
        <end position="41"/>
    </location>
</feature>
<feature type="region of interest" description="Disordered" evidence="1">
    <location>
        <begin position="1"/>
        <end position="62"/>
    </location>
</feature>
<accession>A0A9P7F5L1</accession>
<name>A0A9P7F5L1_9AGAM</name>
<dbReference type="Proteomes" id="UP000823399">
    <property type="component" value="Unassembled WGS sequence"/>
</dbReference>
<dbReference type="EMBL" id="JABBWM010000031">
    <property type="protein sequence ID" value="KAG2107418.1"/>
    <property type="molecule type" value="Genomic_DNA"/>
</dbReference>
<protein>
    <submittedName>
        <fullName evidence="2">Uncharacterized protein</fullName>
    </submittedName>
</protein>
<reference evidence="2" key="1">
    <citation type="journal article" date="2020" name="New Phytol.">
        <title>Comparative genomics reveals dynamic genome evolution in host specialist ectomycorrhizal fungi.</title>
        <authorList>
            <person name="Lofgren L.A."/>
            <person name="Nguyen N.H."/>
            <person name="Vilgalys R."/>
            <person name="Ruytinx J."/>
            <person name="Liao H.L."/>
            <person name="Branco S."/>
            <person name="Kuo A."/>
            <person name="LaButti K."/>
            <person name="Lipzen A."/>
            <person name="Andreopoulos W."/>
            <person name="Pangilinan J."/>
            <person name="Riley R."/>
            <person name="Hundley H."/>
            <person name="Na H."/>
            <person name="Barry K."/>
            <person name="Grigoriev I.V."/>
            <person name="Stajich J.E."/>
            <person name="Kennedy P.G."/>
        </authorList>
    </citation>
    <scope>NUCLEOTIDE SEQUENCE</scope>
    <source>
        <strain evidence="2">FC423</strain>
    </source>
</reference>
<organism evidence="2 3">
    <name type="scientific">Suillus discolor</name>
    <dbReference type="NCBI Taxonomy" id="1912936"/>
    <lineage>
        <taxon>Eukaryota</taxon>
        <taxon>Fungi</taxon>
        <taxon>Dikarya</taxon>
        <taxon>Basidiomycota</taxon>
        <taxon>Agaricomycotina</taxon>
        <taxon>Agaricomycetes</taxon>
        <taxon>Agaricomycetidae</taxon>
        <taxon>Boletales</taxon>
        <taxon>Suillineae</taxon>
        <taxon>Suillaceae</taxon>
        <taxon>Suillus</taxon>
    </lineage>
</organism>
<dbReference type="AlphaFoldDB" id="A0A9P7F5L1"/>
<proteinExistence type="predicted"/>
<feature type="compositionally biased region" description="Polar residues" evidence="1">
    <location>
        <begin position="11"/>
        <end position="28"/>
    </location>
</feature>
<sequence length="163" mass="17765">MPFPTPPTPCANAQHTSATADVAQTNTDGIRRREDKEKNENESPAQLGPASAGPGLKAGPEHHYTFVADEDLRSWKADEDSAVIIPILSRPSRRQLKHNWSLGMLCPVPTSTNMAVFMDPAQNLIAVVYAIPSGPHQSDETVRLNPRALNSDSVHPQILERAN</sequence>
<keyword evidence="3" id="KW-1185">Reference proteome</keyword>
<comment type="caution">
    <text evidence="2">The sequence shown here is derived from an EMBL/GenBank/DDBJ whole genome shotgun (WGS) entry which is preliminary data.</text>
</comment>
<dbReference type="OrthoDB" id="10485329at2759"/>
<gene>
    <name evidence="2" type="ORF">F5147DRAFT_837351</name>
</gene>
<dbReference type="GeneID" id="64706317"/>
<evidence type="ECO:0000256" key="1">
    <source>
        <dbReference type="SAM" id="MobiDB-lite"/>
    </source>
</evidence>
<evidence type="ECO:0000313" key="2">
    <source>
        <dbReference type="EMBL" id="KAG2107418.1"/>
    </source>
</evidence>